<name>E6MKV4_9BACT</name>
<gene>
    <name evidence="1" type="ORF">HMPREF9420_0121</name>
</gene>
<comment type="caution">
    <text evidence="1">The sequence shown here is derived from an EMBL/GenBank/DDBJ whole genome shotgun (WGS) entry which is preliminary data.</text>
</comment>
<dbReference type="EMBL" id="AEQO01000011">
    <property type="protein sequence ID" value="EFV05743.1"/>
    <property type="molecule type" value="Genomic_DNA"/>
</dbReference>
<keyword evidence="2" id="KW-1185">Reference proteome</keyword>
<evidence type="ECO:0000313" key="1">
    <source>
        <dbReference type="EMBL" id="EFV05743.1"/>
    </source>
</evidence>
<organism evidence="1 2">
    <name type="scientific">Segatella salivae DSM 15606</name>
    <dbReference type="NCBI Taxonomy" id="888832"/>
    <lineage>
        <taxon>Bacteria</taxon>
        <taxon>Pseudomonadati</taxon>
        <taxon>Bacteroidota</taxon>
        <taxon>Bacteroidia</taxon>
        <taxon>Bacteroidales</taxon>
        <taxon>Prevotellaceae</taxon>
        <taxon>Segatella</taxon>
    </lineage>
</organism>
<dbReference type="HOGENOM" id="CLU_2956841_0_0_10"/>
<sequence>MRLQTEVWLWFLFSFWFVFEYKKSLLSKSKLCCDWKRDFLFSLFRVPEVCLSTAEPQAY</sequence>
<dbReference type="Proteomes" id="UP000003874">
    <property type="component" value="Unassembled WGS sequence"/>
</dbReference>
<proteinExistence type="predicted"/>
<dbReference type="AlphaFoldDB" id="E6MKV4"/>
<accession>E6MKV4</accession>
<protein>
    <submittedName>
        <fullName evidence="1">Uncharacterized protein</fullName>
    </submittedName>
</protein>
<reference evidence="1 2" key="1">
    <citation type="submission" date="2010-12" db="EMBL/GenBank/DDBJ databases">
        <authorList>
            <person name="Muzny D."/>
            <person name="Qin X."/>
            <person name="Deng J."/>
            <person name="Jiang H."/>
            <person name="Liu Y."/>
            <person name="Qu J."/>
            <person name="Song X.-Z."/>
            <person name="Zhang L."/>
            <person name="Thornton R."/>
            <person name="Coyle M."/>
            <person name="Francisco L."/>
            <person name="Jackson L."/>
            <person name="Javaid M."/>
            <person name="Korchina V."/>
            <person name="Kovar C."/>
            <person name="Mata R."/>
            <person name="Mathew T."/>
            <person name="Ngo R."/>
            <person name="Nguyen L."/>
            <person name="Nguyen N."/>
            <person name="Okwuonu G."/>
            <person name="Ongeri F."/>
            <person name="Pham C."/>
            <person name="Simmons D."/>
            <person name="Wilczek-Boney K."/>
            <person name="Hale W."/>
            <person name="Jakkamsetti A."/>
            <person name="Pham P."/>
            <person name="Ruth R."/>
            <person name="San Lucas F."/>
            <person name="Warren J."/>
            <person name="Zhang J."/>
            <person name="Zhao Z."/>
            <person name="Zhou C."/>
            <person name="Zhu D."/>
            <person name="Lee S."/>
            <person name="Bess C."/>
            <person name="Blankenburg K."/>
            <person name="Forbes L."/>
            <person name="Fu Q."/>
            <person name="Gubbala S."/>
            <person name="Hirani K."/>
            <person name="Jayaseelan J.C."/>
            <person name="Lara F."/>
            <person name="Munidasa M."/>
            <person name="Palculict T."/>
            <person name="Patil S."/>
            <person name="Pu L.-L."/>
            <person name="Saada N."/>
            <person name="Tang L."/>
            <person name="Weissenberger G."/>
            <person name="Zhu Y."/>
            <person name="Hemphill L."/>
            <person name="Shang Y."/>
            <person name="Youmans B."/>
            <person name="Ayvaz T."/>
            <person name="Ross M."/>
            <person name="Santibanez J."/>
            <person name="Aqrawi P."/>
            <person name="Gross S."/>
            <person name="Joshi V."/>
            <person name="Fowler G."/>
            <person name="Nazareth L."/>
            <person name="Reid J."/>
            <person name="Worley K."/>
            <person name="Petrosino J."/>
            <person name="Highlander S."/>
            <person name="Gibbs R."/>
        </authorList>
    </citation>
    <scope>NUCLEOTIDE SEQUENCE [LARGE SCALE GENOMIC DNA]</scope>
    <source>
        <strain evidence="1 2">DSM 15606</strain>
    </source>
</reference>
<evidence type="ECO:0000313" key="2">
    <source>
        <dbReference type="Proteomes" id="UP000003874"/>
    </source>
</evidence>